<dbReference type="AlphaFoldDB" id="A0A0G9MTV3"/>
<gene>
    <name evidence="2" type="ORF">AAW00_07770</name>
</gene>
<dbReference type="RefSeq" id="WP_047003811.1">
    <property type="nucleotide sequence ID" value="NZ_LBHB01000002.1"/>
</dbReference>
<dbReference type="PATRIC" id="fig|1581420.6.peg.1592"/>
<evidence type="ECO:0000313" key="2">
    <source>
        <dbReference type="EMBL" id="KLE34165.1"/>
    </source>
</evidence>
<keyword evidence="3" id="KW-1185">Reference proteome</keyword>
<name>A0A0G9MTV3_9SPHN</name>
<dbReference type="Pfam" id="PF07238">
    <property type="entry name" value="PilZ"/>
    <property type="match status" value="1"/>
</dbReference>
<comment type="caution">
    <text evidence="2">The sequence shown here is derived from an EMBL/GenBank/DDBJ whole genome shotgun (WGS) entry which is preliminary data.</text>
</comment>
<dbReference type="GO" id="GO:0035438">
    <property type="term" value="F:cyclic-di-GMP binding"/>
    <property type="evidence" value="ECO:0007669"/>
    <property type="project" value="InterPro"/>
</dbReference>
<dbReference type="InterPro" id="IPR009875">
    <property type="entry name" value="PilZ_domain"/>
</dbReference>
<accession>A0A0G9MTV3</accession>
<protein>
    <recommendedName>
        <fullName evidence="1">PilZ domain-containing protein</fullName>
    </recommendedName>
</protein>
<dbReference type="OrthoDB" id="9795572at2"/>
<reference evidence="2 3" key="1">
    <citation type="submission" date="2015-04" db="EMBL/GenBank/DDBJ databases">
        <title>The draft genome sequence of Erythrobacter luteus KA37.</title>
        <authorList>
            <person name="Zhuang L."/>
            <person name="Liu Y."/>
            <person name="Shao Z."/>
        </authorList>
    </citation>
    <scope>NUCLEOTIDE SEQUENCE [LARGE SCALE GENOMIC DNA]</scope>
    <source>
        <strain evidence="2 3">KA37</strain>
    </source>
</reference>
<dbReference type="Proteomes" id="UP000053464">
    <property type="component" value="Unassembled WGS sequence"/>
</dbReference>
<proteinExistence type="predicted"/>
<dbReference type="SUPFAM" id="SSF141371">
    <property type="entry name" value="PilZ domain-like"/>
    <property type="match status" value="1"/>
</dbReference>
<sequence>MEHEHGGHRREGDRAPVDFECEIRVGTRAWRKARLADLTPGGFQVRILDMPPRGTSIFIRIPGLQMLHAEVRWTRVETAGCEFDTPLSPYIYDHIVARARC</sequence>
<organism evidence="2 3">
    <name type="scientific">Aurantiacibacter luteus</name>
    <dbReference type="NCBI Taxonomy" id="1581420"/>
    <lineage>
        <taxon>Bacteria</taxon>
        <taxon>Pseudomonadati</taxon>
        <taxon>Pseudomonadota</taxon>
        <taxon>Alphaproteobacteria</taxon>
        <taxon>Sphingomonadales</taxon>
        <taxon>Erythrobacteraceae</taxon>
        <taxon>Aurantiacibacter</taxon>
    </lineage>
</organism>
<evidence type="ECO:0000313" key="3">
    <source>
        <dbReference type="Proteomes" id="UP000053464"/>
    </source>
</evidence>
<evidence type="ECO:0000259" key="1">
    <source>
        <dbReference type="Pfam" id="PF07238"/>
    </source>
</evidence>
<dbReference type="EMBL" id="LBHB01000002">
    <property type="protein sequence ID" value="KLE34165.1"/>
    <property type="molecule type" value="Genomic_DNA"/>
</dbReference>
<feature type="domain" description="PilZ" evidence="1">
    <location>
        <begin position="9"/>
        <end position="95"/>
    </location>
</feature>